<name>A0ABD1TP38_9LAMI</name>
<reference evidence="4" key="1">
    <citation type="submission" date="2024-07" db="EMBL/GenBank/DDBJ databases">
        <title>Two chromosome-level genome assemblies of Korean endemic species Abeliophyllum distichum and Forsythia ovata (Oleaceae).</title>
        <authorList>
            <person name="Jang H."/>
        </authorList>
    </citation>
    <scope>NUCLEOTIDE SEQUENCE [LARGE SCALE GENOMIC DNA]</scope>
</reference>
<dbReference type="EMBL" id="JBFOLJ010000008">
    <property type="protein sequence ID" value="KAL2514495.1"/>
    <property type="molecule type" value="Genomic_DNA"/>
</dbReference>
<comment type="caution">
    <text evidence="3">The sequence shown here is derived from an EMBL/GenBank/DDBJ whole genome shotgun (WGS) entry which is preliminary data.</text>
</comment>
<dbReference type="Gene3D" id="3.40.50.2000">
    <property type="entry name" value="Glycogen Phosphorylase B"/>
    <property type="match status" value="1"/>
</dbReference>
<proteinExistence type="inferred from homology"/>
<organism evidence="3 4">
    <name type="scientific">Forsythia ovata</name>
    <dbReference type="NCBI Taxonomy" id="205694"/>
    <lineage>
        <taxon>Eukaryota</taxon>
        <taxon>Viridiplantae</taxon>
        <taxon>Streptophyta</taxon>
        <taxon>Embryophyta</taxon>
        <taxon>Tracheophyta</taxon>
        <taxon>Spermatophyta</taxon>
        <taxon>Magnoliopsida</taxon>
        <taxon>eudicotyledons</taxon>
        <taxon>Gunneridae</taxon>
        <taxon>Pentapetalae</taxon>
        <taxon>asterids</taxon>
        <taxon>lamiids</taxon>
        <taxon>Lamiales</taxon>
        <taxon>Oleaceae</taxon>
        <taxon>Forsythieae</taxon>
        <taxon>Forsythia</taxon>
    </lineage>
</organism>
<evidence type="ECO:0000259" key="2">
    <source>
        <dbReference type="Pfam" id="PF26168"/>
    </source>
</evidence>
<dbReference type="AlphaFoldDB" id="A0ABD1TP38"/>
<keyword evidence="4" id="KW-1185">Reference proteome</keyword>
<evidence type="ECO:0000313" key="3">
    <source>
        <dbReference type="EMBL" id="KAL2514495.1"/>
    </source>
</evidence>
<evidence type="ECO:0000256" key="1">
    <source>
        <dbReference type="ARBA" id="ARBA00009995"/>
    </source>
</evidence>
<dbReference type="InterPro" id="IPR058980">
    <property type="entry name" value="Glyco_transf_N"/>
</dbReference>
<evidence type="ECO:0000313" key="4">
    <source>
        <dbReference type="Proteomes" id="UP001604277"/>
    </source>
</evidence>
<accession>A0ABD1TP38</accession>
<comment type="similarity">
    <text evidence="1">Belongs to the UDP-glycosyltransferase family.</text>
</comment>
<dbReference type="Pfam" id="PF26168">
    <property type="entry name" value="Glyco_transf_N"/>
    <property type="match status" value="1"/>
</dbReference>
<gene>
    <name evidence="3" type="ORF">Fot_28466</name>
</gene>
<feature type="domain" description="Glycosyltransferase N-terminal" evidence="2">
    <location>
        <begin position="29"/>
        <end position="54"/>
    </location>
</feature>
<sequence length="114" mass="12564">MLEVKRMHYHSSEFFVSFPTSQNGMAVAQVAVIMVPLPAQGHLNQLLHLSRLISLLTTSLSNLLAPPLTTRRSITDPTCLCTNHKSKSLPNNYSASINATHHYTPILSISSKHS</sequence>
<protein>
    <recommendedName>
        <fullName evidence="2">Glycosyltransferase N-terminal domain-containing protein</fullName>
    </recommendedName>
</protein>
<dbReference type="Proteomes" id="UP001604277">
    <property type="component" value="Unassembled WGS sequence"/>
</dbReference>